<dbReference type="Pfam" id="PF13715">
    <property type="entry name" value="CarbopepD_reg_2"/>
    <property type="match status" value="1"/>
</dbReference>
<dbReference type="Gene3D" id="2.60.40.1120">
    <property type="entry name" value="Carboxypeptidase-like, regulatory domain"/>
    <property type="match status" value="1"/>
</dbReference>
<evidence type="ECO:0000313" key="17">
    <source>
        <dbReference type="EMBL" id="GAA4300260.1"/>
    </source>
</evidence>
<dbReference type="InterPro" id="IPR000531">
    <property type="entry name" value="Beta-barrel_TonB"/>
</dbReference>
<keyword evidence="18" id="KW-1185">Reference proteome</keyword>
<comment type="caution">
    <text evidence="17">The sequence shown here is derived from an EMBL/GenBank/DDBJ whole genome shotgun (WGS) entry which is preliminary data.</text>
</comment>
<evidence type="ECO:0000256" key="1">
    <source>
        <dbReference type="ARBA" id="ARBA00004571"/>
    </source>
</evidence>
<dbReference type="SUPFAM" id="SSF56935">
    <property type="entry name" value="Porins"/>
    <property type="match status" value="1"/>
</dbReference>
<evidence type="ECO:0000256" key="5">
    <source>
        <dbReference type="ARBA" id="ARBA00022692"/>
    </source>
</evidence>
<dbReference type="InterPro" id="IPR036942">
    <property type="entry name" value="Beta-barrel_TonB_sf"/>
</dbReference>
<comment type="similarity">
    <text evidence="12 13">Belongs to the TonB-dependent receptor family.</text>
</comment>
<feature type="domain" description="TonB-dependent receptor plug" evidence="16">
    <location>
        <begin position="115"/>
        <end position="221"/>
    </location>
</feature>
<evidence type="ECO:0000313" key="18">
    <source>
        <dbReference type="Proteomes" id="UP001501207"/>
    </source>
</evidence>
<evidence type="ECO:0000256" key="13">
    <source>
        <dbReference type="RuleBase" id="RU003357"/>
    </source>
</evidence>
<comment type="subcellular location">
    <subcellularLocation>
        <location evidence="1 12">Cell outer membrane</location>
        <topology evidence="1 12">Multi-pass membrane protein</topology>
    </subcellularLocation>
</comment>
<evidence type="ECO:0000256" key="4">
    <source>
        <dbReference type="ARBA" id="ARBA00022496"/>
    </source>
</evidence>
<sequence>MKYYFPISLFLLCAGFWQTAGSQTLLKGKVYDRTTKEAVARASVRIQDGTIGTLTDATGRFTLSVQTGDSLVVSSLNYGTRIVAATAGKAIALDKRDNKLLEIVVSGSRTAQRRSEVPAAISTIDAQTIKDTRATRLDQLLNKATGVFMVNLGNEQHEMSIRQPLGTRSLFLYLEDGIPIRTSGIYNHNALLEMNMAATQRIEIIRGPASSLYGAEAIGGAVNVITISPPAVSSGTASLQLNNTGYKRADISAGTTLGKWGLVISGYYANRHDGPIDYSDFHKTALTVRADYKASDRTTWSNSVTYIDYYSDMTGALDSLQFARKDYTSPYSFTYRKVKALRARSRLTTQWNSRSQTQLSVLYRNNSTGQNPSYYITDDPANALLANGQINENAFSSYLLIAQHQQRFSWLNSRLIAGLSADISPSTYTARYIRIQRDHEGNYIAYDHTDSSLSDYATGINNLAAYTQYEMSPMPGLKLVGGLRYDRYRYNFRNHLPPSASSGSPSTLRTFGRLTPKVGFTYNYHDVGFYGNYSQGYVPPQVTELFNKVKVPFLKPQTFFNYEIGGWLSLADHKLYADWSLYLLNGTNEIISVKQDDGTTQNQNAGKTRHAGIEYGLNYRPSSQWSFRLSATNARHTLVKDIEKGASGNVDYSGNRMSAAPAFIANAEASWKPAFVKGLHLSLEWQRLGKYYMDNANSGRYNGFNVINLRAGYTTGHFEVWTHALNLLNKYYATIATKSAYGYSYNLGDPFALNIGVAYHFGKP</sequence>
<feature type="domain" description="TonB-dependent receptor-like beta-barrel" evidence="15">
    <location>
        <begin position="292"/>
        <end position="726"/>
    </location>
</feature>
<dbReference type="InterPro" id="IPR012910">
    <property type="entry name" value="Plug_dom"/>
</dbReference>
<proteinExistence type="inferred from homology"/>
<keyword evidence="8" id="KW-0406">Ion transport</keyword>
<evidence type="ECO:0000256" key="7">
    <source>
        <dbReference type="ARBA" id="ARBA00023004"/>
    </source>
</evidence>
<evidence type="ECO:0000256" key="11">
    <source>
        <dbReference type="ARBA" id="ARBA00023237"/>
    </source>
</evidence>
<evidence type="ECO:0000256" key="10">
    <source>
        <dbReference type="ARBA" id="ARBA00023136"/>
    </source>
</evidence>
<keyword evidence="5 12" id="KW-0812">Transmembrane</keyword>
<dbReference type="PANTHER" id="PTHR32552:SF68">
    <property type="entry name" value="FERRICHROME OUTER MEMBRANE TRANSPORTER_PHAGE RECEPTOR"/>
    <property type="match status" value="1"/>
</dbReference>
<evidence type="ECO:0000259" key="16">
    <source>
        <dbReference type="Pfam" id="PF07715"/>
    </source>
</evidence>
<dbReference type="Pfam" id="PF07715">
    <property type="entry name" value="Plug"/>
    <property type="match status" value="1"/>
</dbReference>
<evidence type="ECO:0000256" key="8">
    <source>
        <dbReference type="ARBA" id="ARBA00023065"/>
    </source>
</evidence>
<dbReference type="Gene3D" id="2.40.170.20">
    <property type="entry name" value="TonB-dependent receptor, beta-barrel domain"/>
    <property type="match status" value="1"/>
</dbReference>
<feature type="chain" id="PRO_5045747908" evidence="14">
    <location>
        <begin position="20"/>
        <end position="764"/>
    </location>
</feature>
<dbReference type="InterPro" id="IPR008969">
    <property type="entry name" value="CarboxyPept-like_regulatory"/>
</dbReference>
<keyword evidence="2 12" id="KW-0813">Transport</keyword>
<feature type="signal peptide" evidence="14">
    <location>
        <begin position="1"/>
        <end position="19"/>
    </location>
</feature>
<dbReference type="Gene3D" id="2.170.130.10">
    <property type="entry name" value="TonB-dependent receptor, plug domain"/>
    <property type="match status" value="1"/>
</dbReference>
<keyword evidence="9 13" id="KW-0798">TonB box</keyword>
<dbReference type="InterPro" id="IPR039426">
    <property type="entry name" value="TonB-dep_rcpt-like"/>
</dbReference>
<dbReference type="PROSITE" id="PS52016">
    <property type="entry name" value="TONB_DEPENDENT_REC_3"/>
    <property type="match status" value="1"/>
</dbReference>
<protein>
    <submittedName>
        <fullName evidence="17">TonB-dependent receptor</fullName>
    </submittedName>
</protein>
<dbReference type="Pfam" id="PF00593">
    <property type="entry name" value="TonB_dep_Rec_b-barrel"/>
    <property type="match status" value="1"/>
</dbReference>
<reference evidence="18" key="1">
    <citation type="journal article" date="2019" name="Int. J. Syst. Evol. Microbiol.">
        <title>The Global Catalogue of Microorganisms (GCM) 10K type strain sequencing project: providing services to taxonomists for standard genome sequencing and annotation.</title>
        <authorList>
            <consortium name="The Broad Institute Genomics Platform"/>
            <consortium name="The Broad Institute Genome Sequencing Center for Infectious Disease"/>
            <person name="Wu L."/>
            <person name="Ma J."/>
        </authorList>
    </citation>
    <scope>NUCLEOTIDE SEQUENCE [LARGE SCALE GENOMIC DNA]</scope>
    <source>
        <strain evidence="18">JCM 17664</strain>
    </source>
</reference>
<evidence type="ECO:0000256" key="9">
    <source>
        <dbReference type="ARBA" id="ARBA00023077"/>
    </source>
</evidence>
<name>A0ABP8FC72_9BACT</name>
<keyword evidence="7" id="KW-0408">Iron</keyword>
<evidence type="ECO:0000259" key="15">
    <source>
        <dbReference type="Pfam" id="PF00593"/>
    </source>
</evidence>
<accession>A0ABP8FC72</accession>
<dbReference type="Proteomes" id="UP001501207">
    <property type="component" value="Unassembled WGS sequence"/>
</dbReference>
<keyword evidence="3 12" id="KW-1134">Transmembrane beta strand</keyword>
<evidence type="ECO:0000256" key="3">
    <source>
        <dbReference type="ARBA" id="ARBA00022452"/>
    </source>
</evidence>
<keyword evidence="11 12" id="KW-0998">Cell outer membrane</keyword>
<keyword evidence="17" id="KW-0675">Receptor</keyword>
<organism evidence="17 18">
    <name type="scientific">Compostibacter hankyongensis</name>
    <dbReference type="NCBI Taxonomy" id="1007089"/>
    <lineage>
        <taxon>Bacteria</taxon>
        <taxon>Pseudomonadati</taxon>
        <taxon>Bacteroidota</taxon>
        <taxon>Chitinophagia</taxon>
        <taxon>Chitinophagales</taxon>
        <taxon>Chitinophagaceae</taxon>
        <taxon>Compostibacter</taxon>
    </lineage>
</organism>
<dbReference type="EMBL" id="BAABFN010000001">
    <property type="protein sequence ID" value="GAA4300260.1"/>
    <property type="molecule type" value="Genomic_DNA"/>
</dbReference>
<keyword evidence="6 14" id="KW-0732">Signal</keyword>
<dbReference type="SUPFAM" id="SSF49464">
    <property type="entry name" value="Carboxypeptidase regulatory domain-like"/>
    <property type="match status" value="1"/>
</dbReference>
<dbReference type="RefSeq" id="WP_344973628.1">
    <property type="nucleotide sequence ID" value="NZ_BAABFN010000001.1"/>
</dbReference>
<gene>
    <name evidence="17" type="ORF">GCM10023143_01030</name>
</gene>
<dbReference type="PANTHER" id="PTHR32552">
    <property type="entry name" value="FERRICHROME IRON RECEPTOR-RELATED"/>
    <property type="match status" value="1"/>
</dbReference>
<evidence type="ECO:0000256" key="12">
    <source>
        <dbReference type="PROSITE-ProRule" id="PRU01360"/>
    </source>
</evidence>
<evidence type="ECO:0000256" key="14">
    <source>
        <dbReference type="SAM" id="SignalP"/>
    </source>
</evidence>
<keyword evidence="10 12" id="KW-0472">Membrane</keyword>
<keyword evidence="4" id="KW-0410">Iron transport</keyword>
<evidence type="ECO:0000256" key="6">
    <source>
        <dbReference type="ARBA" id="ARBA00022729"/>
    </source>
</evidence>
<dbReference type="InterPro" id="IPR037066">
    <property type="entry name" value="Plug_dom_sf"/>
</dbReference>
<evidence type="ECO:0000256" key="2">
    <source>
        <dbReference type="ARBA" id="ARBA00022448"/>
    </source>
</evidence>